<feature type="compositionally biased region" description="Acidic residues" evidence="1">
    <location>
        <begin position="80"/>
        <end position="96"/>
    </location>
</feature>
<dbReference type="Proteomes" id="UP000243579">
    <property type="component" value="Unassembled WGS sequence"/>
</dbReference>
<organism evidence="3 4">
    <name type="scientific">Achlya hypogyna</name>
    <name type="common">Oomycete</name>
    <name type="synonym">Protoachlya hypogyna</name>
    <dbReference type="NCBI Taxonomy" id="1202772"/>
    <lineage>
        <taxon>Eukaryota</taxon>
        <taxon>Sar</taxon>
        <taxon>Stramenopiles</taxon>
        <taxon>Oomycota</taxon>
        <taxon>Saprolegniomycetes</taxon>
        <taxon>Saprolegniales</taxon>
        <taxon>Achlyaceae</taxon>
        <taxon>Achlya</taxon>
    </lineage>
</organism>
<evidence type="ECO:0000313" key="3">
    <source>
        <dbReference type="EMBL" id="OQR96135.1"/>
    </source>
</evidence>
<dbReference type="EMBL" id="JNBR01000153">
    <property type="protein sequence ID" value="OQR96135.1"/>
    <property type="molecule type" value="Genomic_DNA"/>
</dbReference>
<name>A0A1V9ZDQ0_ACHHY</name>
<keyword evidence="2" id="KW-0812">Transmembrane</keyword>
<keyword evidence="4" id="KW-1185">Reference proteome</keyword>
<feature type="compositionally biased region" description="Low complexity" evidence="1">
    <location>
        <begin position="70"/>
        <end position="79"/>
    </location>
</feature>
<dbReference type="AlphaFoldDB" id="A0A1V9ZDQ0"/>
<keyword evidence="2" id="KW-0472">Membrane</keyword>
<feature type="transmembrane region" description="Helical" evidence="2">
    <location>
        <begin position="23"/>
        <end position="48"/>
    </location>
</feature>
<feature type="region of interest" description="Disordered" evidence="1">
    <location>
        <begin position="65"/>
        <end position="104"/>
    </location>
</feature>
<evidence type="ECO:0000256" key="2">
    <source>
        <dbReference type="SAM" id="Phobius"/>
    </source>
</evidence>
<evidence type="ECO:0000256" key="1">
    <source>
        <dbReference type="SAM" id="MobiDB-lite"/>
    </source>
</evidence>
<accession>A0A1V9ZDQ0</accession>
<gene>
    <name evidence="3" type="ORF">ACHHYP_16943</name>
</gene>
<protein>
    <submittedName>
        <fullName evidence="3">Uncharacterized protein</fullName>
    </submittedName>
</protein>
<sequence length="128" mass="14282">MEAALRRAVNEFFFRDTWSSATYATFAVVLVSTFFVSNGLTKVFFAFVDSKLRAYEARTIDVRDMHESESVSSSSSNDDSSSEASEDSSNEDDNEPTEFPPVRIRVPSLIEIDATVPLVNDSDHLKTL</sequence>
<keyword evidence="2" id="KW-1133">Transmembrane helix</keyword>
<proteinExistence type="predicted"/>
<comment type="caution">
    <text evidence="3">The sequence shown here is derived from an EMBL/GenBank/DDBJ whole genome shotgun (WGS) entry which is preliminary data.</text>
</comment>
<evidence type="ECO:0000313" key="4">
    <source>
        <dbReference type="Proteomes" id="UP000243579"/>
    </source>
</evidence>
<dbReference type="OrthoDB" id="75171at2759"/>
<reference evidence="3 4" key="1">
    <citation type="journal article" date="2014" name="Genome Biol. Evol.">
        <title>The secreted proteins of Achlya hypogyna and Thraustotheca clavata identify the ancestral oomycete secretome and reveal gene acquisitions by horizontal gene transfer.</title>
        <authorList>
            <person name="Misner I."/>
            <person name="Blouin N."/>
            <person name="Leonard G."/>
            <person name="Richards T.A."/>
            <person name="Lane C.E."/>
        </authorList>
    </citation>
    <scope>NUCLEOTIDE SEQUENCE [LARGE SCALE GENOMIC DNA]</scope>
    <source>
        <strain evidence="3 4">ATCC 48635</strain>
    </source>
</reference>